<dbReference type="InterPro" id="IPR002035">
    <property type="entry name" value="VWF_A"/>
</dbReference>
<evidence type="ECO:0000256" key="2">
    <source>
        <dbReference type="SAM" id="MobiDB-lite"/>
    </source>
</evidence>
<feature type="domain" description="VWFA" evidence="3">
    <location>
        <begin position="259"/>
        <end position="454"/>
    </location>
</feature>
<dbReference type="SMART" id="SM00327">
    <property type="entry name" value="VWA"/>
    <property type="match status" value="1"/>
</dbReference>
<protein>
    <submittedName>
        <fullName evidence="4">Stress response protein SCP2</fullName>
    </submittedName>
</protein>
<dbReference type="Gene3D" id="2.60.60.30">
    <property type="entry name" value="sav2460 like domains"/>
    <property type="match status" value="1"/>
</dbReference>
<gene>
    <name evidence="4" type="ORF">M2280_005383</name>
</gene>
<sequence length="472" mass="51189">MSQQLSKGQNAPLSGNEVMVSVAFSAAADLSALLVTEAGKVRSDTDFVFYNQPNGPGVRLQTGLQGQPANLVVSLMAVPADISQVRAVITLDDATSRFGHYEPPLVQLRDPAGTVLFEYRIDGLDTESIVIAVDLYRRQGAWKVRAVGQGYAGGFAALVTDHGVTVDDAPTPTPAVTGAAPTMTAPPVGHRAGNGATAGIHPTPTPRAASQQGQQPPQPQTQQPSFDRLPIDMRKRLDLRKHQVAVSLKKHGGDQLKARIVLVLDASGSMSRLYDKGIVADVVERMAAVAAQLDDDGTMQAFTFASNSARLPDLDIGSLPEWTRLHVRVGQTRIFGRSKGLEPGQVDMSTVGIQNEEQKVIAAVRDMVRADPQPVPTLVLFFSDGGVYRNKEIEEQLRAAVPEPIFWQFVGLGRSGFGVLEKFDTLTGRLVDNVGFFSVNKIDKIPDSELYDRLLSEFPSWVKEARRHRIIR</sequence>
<organism evidence="4 5">
    <name type="scientific">Prescottella agglutinans</name>
    <dbReference type="NCBI Taxonomy" id="1644129"/>
    <lineage>
        <taxon>Bacteria</taxon>
        <taxon>Bacillati</taxon>
        <taxon>Actinomycetota</taxon>
        <taxon>Actinomycetes</taxon>
        <taxon>Mycobacteriales</taxon>
        <taxon>Nocardiaceae</taxon>
        <taxon>Prescottella</taxon>
    </lineage>
</organism>
<proteinExistence type="inferred from homology"/>
<reference evidence="4 5" key="1">
    <citation type="submission" date="2023-04" db="EMBL/GenBank/DDBJ databases">
        <title>Forest soil microbial communities from Buena Vista Peninsula, Colon Province, Panama.</title>
        <authorList>
            <person name="Bouskill N."/>
        </authorList>
    </citation>
    <scope>NUCLEOTIDE SEQUENCE [LARGE SCALE GENOMIC DNA]</scope>
    <source>
        <strain evidence="4 5">CFH S0262</strain>
    </source>
</reference>
<evidence type="ECO:0000313" key="5">
    <source>
        <dbReference type="Proteomes" id="UP001160334"/>
    </source>
</evidence>
<evidence type="ECO:0000313" key="4">
    <source>
        <dbReference type="EMBL" id="MDH6284131.1"/>
    </source>
</evidence>
<dbReference type="PANTHER" id="PTHR32097">
    <property type="entry name" value="CAMP-BINDING PROTEIN 1-RELATED"/>
    <property type="match status" value="1"/>
</dbReference>
<evidence type="ECO:0000256" key="1">
    <source>
        <dbReference type="ARBA" id="ARBA00008775"/>
    </source>
</evidence>
<comment type="similarity">
    <text evidence="1">Belongs to the CAPAB/TerDEXZ family.</text>
</comment>
<dbReference type="InterPro" id="IPR036465">
    <property type="entry name" value="vWFA_dom_sf"/>
</dbReference>
<feature type="compositionally biased region" description="Low complexity" evidence="2">
    <location>
        <begin position="211"/>
        <end position="224"/>
    </location>
</feature>
<dbReference type="PROSITE" id="PS50234">
    <property type="entry name" value="VWFA"/>
    <property type="match status" value="1"/>
</dbReference>
<name>A0ABT6MIH7_9NOCA</name>
<dbReference type="PANTHER" id="PTHR32097:SF4">
    <property type="entry name" value="GENERAL STRESS PROTEIN 16U"/>
    <property type="match status" value="1"/>
</dbReference>
<evidence type="ECO:0000259" key="3">
    <source>
        <dbReference type="PROSITE" id="PS50234"/>
    </source>
</evidence>
<dbReference type="InterPro" id="IPR051324">
    <property type="entry name" value="Stress/Tellurium_Resist"/>
</dbReference>
<comment type="caution">
    <text evidence="4">The sequence shown here is derived from an EMBL/GenBank/DDBJ whole genome shotgun (WGS) entry which is preliminary data.</text>
</comment>
<dbReference type="EMBL" id="JARXVC010000018">
    <property type="protein sequence ID" value="MDH6284131.1"/>
    <property type="molecule type" value="Genomic_DNA"/>
</dbReference>
<accession>A0ABT6MIH7</accession>
<dbReference type="SUPFAM" id="SSF53300">
    <property type="entry name" value="vWA-like"/>
    <property type="match status" value="1"/>
</dbReference>
<dbReference type="Pfam" id="PF02342">
    <property type="entry name" value="TerD"/>
    <property type="match status" value="1"/>
</dbReference>
<dbReference type="InterPro" id="IPR019303">
    <property type="entry name" value="vWA_TerF_C"/>
</dbReference>
<dbReference type="Pfam" id="PF10138">
    <property type="entry name" value="vWA-TerF-like"/>
    <property type="match status" value="1"/>
</dbReference>
<dbReference type="RefSeq" id="WP_280763371.1">
    <property type="nucleotide sequence ID" value="NZ_JARXVC010000018.1"/>
</dbReference>
<feature type="compositionally biased region" description="Low complexity" evidence="2">
    <location>
        <begin position="170"/>
        <end position="189"/>
    </location>
</feature>
<dbReference type="InterPro" id="IPR003325">
    <property type="entry name" value="TerD"/>
</dbReference>
<keyword evidence="5" id="KW-1185">Reference proteome</keyword>
<dbReference type="CDD" id="cd06974">
    <property type="entry name" value="TerD_like"/>
    <property type="match status" value="1"/>
</dbReference>
<feature type="region of interest" description="Disordered" evidence="2">
    <location>
        <begin position="170"/>
        <end position="227"/>
    </location>
</feature>
<dbReference type="Proteomes" id="UP001160334">
    <property type="component" value="Unassembled WGS sequence"/>
</dbReference>